<proteinExistence type="predicted"/>
<keyword evidence="1" id="KW-1133">Transmembrane helix</keyword>
<evidence type="ECO:0000313" key="2">
    <source>
        <dbReference type="EMBL" id="OGE99739.1"/>
    </source>
</evidence>
<keyword evidence="1" id="KW-0812">Transmembrane</keyword>
<comment type="caution">
    <text evidence="2">The sequence shown here is derived from an EMBL/GenBank/DDBJ whole genome shotgun (WGS) entry which is preliminary data.</text>
</comment>
<dbReference type="AlphaFoldDB" id="A0A1F5QC34"/>
<evidence type="ECO:0000256" key="1">
    <source>
        <dbReference type="SAM" id="Phobius"/>
    </source>
</evidence>
<feature type="transmembrane region" description="Helical" evidence="1">
    <location>
        <begin position="23"/>
        <end position="42"/>
    </location>
</feature>
<dbReference type="InterPro" id="IPR013783">
    <property type="entry name" value="Ig-like_fold"/>
</dbReference>
<name>A0A1F5QC34_9BACT</name>
<accession>A0A1F5QC34</accession>
<reference evidence="2 3" key="1">
    <citation type="journal article" date="2016" name="Nat. Commun.">
        <title>Thousands of microbial genomes shed light on interconnected biogeochemical processes in an aquifer system.</title>
        <authorList>
            <person name="Anantharaman K."/>
            <person name="Brown C.T."/>
            <person name="Hug L.A."/>
            <person name="Sharon I."/>
            <person name="Castelle C.J."/>
            <person name="Probst A.J."/>
            <person name="Thomas B.C."/>
            <person name="Singh A."/>
            <person name="Wilkins M.J."/>
            <person name="Karaoz U."/>
            <person name="Brodie E.L."/>
            <person name="Williams K.H."/>
            <person name="Hubbard S.S."/>
            <person name="Banfield J.F."/>
        </authorList>
    </citation>
    <scope>NUCLEOTIDE SEQUENCE [LARGE SCALE GENOMIC DNA]</scope>
</reference>
<protein>
    <submittedName>
        <fullName evidence="2">Uncharacterized protein</fullName>
    </submittedName>
</protein>
<keyword evidence="1" id="KW-0472">Membrane</keyword>
<evidence type="ECO:0000313" key="3">
    <source>
        <dbReference type="Proteomes" id="UP000177235"/>
    </source>
</evidence>
<organism evidence="2 3">
    <name type="scientific">Candidatus Doudnabacteria bacterium RIFCSPLOWO2_02_FULL_48_13</name>
    <dbReference type="NCBI Taxonomy" id="1817845"/>
    <lineage>
        <taxon>Bacteria</taxon>
        <taxon>Candidatus Doudnaibacteriota</taxon>
    </lineage>
</organism>
<dbReference type="Proteomes" id="UP000177235">
    <property type="component" value="Unassembled WGS sequence"/>
</dbReference>
<dbReference type="EMBL" id="MFFF01000017">
    <property type="protein sequence ID" value="OGE99739.1"/>
    <property type="molecule type" value="Genomic_DNA"/>
</dbReference>
<dbReference type="Gene3D" id="2.60.40.10">
    <property type="entry name" value="Immunoglobulins"/>
    <property type="match status" value="1"/>
</dbReference>
<sequence length="317" mass="34708">MEEFSSGNKNLIDQAKSETGGNITQVAGFVFLAIVALFYFFAEMQAGSKQAEILDNQEGVIRKKMINSPNLEQAKKNLSIFNPCGERVELSWPLVSDSTQYNVYRSRQARAGSFSLSDYDQIAQLSGTSNSYTDAPSVGASYSYVISSMNNGQEAEPLYSGIAFNEICKPAIIGVMTILTVNDIAYINQNIHNDDQVKIRLTFGNTGSATASNVHIEHSVIKNMSYLPGTAVGSAPNNVLPEGGYNPVVWNESRDLGDKTTDGKNWHIDFQARVYSHSLQPVDTFADKTVIYYDGGSAVVNGGPWLLRTGKARIPYR</sequence>
<gene>
    <name evidence="2" type="ORF">A3J05_01905</name>
</gene>